<dbReference type="EMBL" id="DSMG01000119">
    <property type="protein sequence ID" value="HDX32161.1"/>
    <property type="molecule type" value="Genomic_DNA"/>
</dbReference>
<evidence type="ECO:0000313" key="3">
    <source>
        <dbReference type="EMBL" id="HDX32161.1"/>
    </source>
</evidence>
<dbReference type="AlphaFoldDB" id="A0A7C1JIC1"/>
<accession>A0A7C1JIC1</accession>
<evidence type="ECO:0000256" key="1">
    <source>
        <dbReference type="SAM" id="MobiDB-lite"/>
    </source>
</evidence>
<feature type="region of interest" description="Disordered" evidence="1">
    <location>
        <begin position="25"/>
        <end position="46"/>
    </location>
</feature>
<reference evidence="3" key="1">
    <citation type="journal article" date="2020" name="mSystems">
        <title>Genome- and Community-Level Interaction Insights into Carbon Utilization and Element Cycling Functions of Hydrothermarchaeota in Hydrothermal Sediment.</title>
        <authorList>
            <person name="Zhou Z."/>
            <person name="Liu Y."/>
            <person name="Xu W."/>
            <person name="Pan J."/>
            <person name="Luo Z.H."/>
            <person name="Li M."/>
        </authorList>
    </citation>
    <scope>NUCLEOTIDE SEQUENCE [LARGE SCALE GENOMIC DNA]</scope>
    <source>
        <strain evidence="3">SpSt-289</strain>
    </source>
</reference>
<dbReference type="PROSITE" id="PS51257">
    <property type="entry name" value="PROKAR_LIPOPROTEIN"/>
    <property type="match status" value="1"/>
</dbReference>
<name>A0A7C1JIC1_9CHLR</name>
<evidence type="ECO:0000256" key="2">
    <source>
        <dbReference type="SAM" id="SignalP"/>
    </source>
</evidence>
<proteinExistence type="predicted"/>
<protein>
    <submittedName>
        <fullName evidence="3">Uncharacterized protein</fullName>
    </submittedName>
</protein>
<keyword evidence="2" id="KW-0732">Signal</keyword>
<organism evidence="3">
    <name type="scientific">Caldilinea aerophila</name>
    <dbReference type="NCBI Taxonomy" id="133453"/>
    <lineage>
        <taxon>Bacteria</taxon>
        <taxon>Bacillati</taxon>
        <taxon>Chloroflexota</taxon>
        <taxon>Caldilineae</taxon>
        <taxon>Caldilineales</taxon>
        <taxon>Caldilineaceae</taxon>
        <taxon>Caldilinea</taxon>
    </lineage>
</organism>
<comment type="caution">
    <text evidence="3">The sequence shown here is derived from an EMBL/GenBank/DDBJ whole genome shotgun (WGS) entry which is preliminary data.</text>
</comment>
<feature type="chain" id="PRO_5028272046" evidence="2">
    <location>
        <begin position="21"/>
        <end position="169"/>
    </location>
</feature>
<sequence>MMKDRSFILLIGVAALLAFAGCAPSPAEEPQTPMEQEAPLTSPLEAPASPLSPLLTPLVEFPAPVEGVTGEVPANLLEAILADAATRTGLERNALIVLQDEAVIWSDGSLGCPEPDMMYTQALVEGYHVIVQAGDRQLDYRASRSGFFKLCENPLPGGMGQAPEQKPDR</sequence>
<feature type="signal peptide" evidence="2">
    <location>
        <begin position="1"/>
        <end position="20"/>
    </location>
</feature>
<gene>
    <name evidence="3" type="ORF">ENQ20_11830</name>
</gene>
<feature type="compositionally biased region" description="Low complexity" evidence="1">
    <location>
        <begin position="37"/>
        <end position="46"/>
    </location>
</feature>